<feature type="transmembrane region" description="Helical" evidence="1">
    <location>
        <begin position="12"/>
        <end position="30"/>
    </location>
</feature>
<keyword evidence="1" id="KW-0472">Membrane</keyword>
<dbReference type="AlphaFoldDB" id="V5WKM7"/>
<name>V5WKM7_9SPIO</name>
<protein>
    <submittedName>
        <fullName evidence="2">Uncharacterized protein</fullName>
    </submittedName>
</protein>
<feature type="transmembrane region" description="Helical" evidence="1">
    <location>
        <begin position="133"/>
        <end position="154"/>
    </location>
</feature>
<keyword evidence="1" id="KW-1133">Transmembrane helix</keyword>
<dbReference type="STRING" id="1307761.L21SP2_2744"/>
<gene>
    <name evidence="2" type="ORF">L21SP2_2744</name>
</gene>
<evidence type="ECO:0000256" key="1">
    <source>
        <dbReference type="SAM" id="Phobius"/>
    </source>
</evidence>
<feature type="transmembrane region" description="Helical" evidence="1">
    <location>
        <begin position="235"/>
        <end position="254"/>
    </location>
</feature>
<feature type="transmembrane region" description="Helical" evidence="1">
    <location>
        <begin position="77"/>
        <end position="100"/>
    </location>
</feature>
<feature type="transmembrane region" description="Helical" evidence="1">
    <location>
        <begin position="174"/>
        <end position="191"/>
    </location>
</feature>
<evidence type="ECO:0000313" key="2">
    <source>
        <dbReference type="EMBL" id="AHC16094.1"/>
    </source>
</evidence>
<sequence length="470" mass="53897">MQIMEMNRLISYDALFATLAVMVVLHILLIRARRWRALVLFHSVGAVNTLVEFFMVNRGIRVLQGEMWARTLALFELAWLDSGWFVMLTYLNSMFLFRLLSRNRHAHTRQGRTLQPARLSSSGQNLRPMDSNFLMYVNLLFFAGMVLASINYGVFDGSVLARRIFQRPRLVQTYQILSVAIPFVGMIFLGFKRVALVVLVQGVIYGSAFQFRLLLGGIRQASVARPWDLMVDAMTLASSLIVTIAFFSVLMGIIDMDRHGDRRRLGPAARWIRIRIAAVQQMRRSGQGALLWLPVLVSMYVRKTLGRLWKDLPPASDWKDRQSRGLVSDAVLMYRELLKRLPAARALDIIREIIYVSAMRFLSDSIPVMGPDFFKKSEAQLEEDVISLVDRFPNTDYRLDTVKYPRLRYLVTKCRFVDLVHQLGHPELATAFCAADGAFFVERQPMISMDRPKTIAEGYEICDFDFTVTD</sequence>
<feature type="transmembrane region" description="Helical" evidence="1">
    <location>
        <begin position="37"/>
        <end position="57"/>
    </location>
</feature>
<organism evidence="2 3">
    <name type="scientific">Salinispira pacifica</name>
    <dbReference type="NCBI Taxonomy" id="1307761"/>
    <lineage>
        <taxon>Bacteria</taxon>
        <taxon>Pseudomonadati</taxon>
        <taxon>Spirochaetota</taxon>
        <taxon>Spirochaetia</taxon>
        <taxon>Spirochaetales</taxon>
        <taxon>Spirochaetaceae</taxon>
        <taxon>Salinispira</taxon>
    </lineage>
</organism>
<dbReference type="EMBL" id="CP006939">
    <property type="protein sequence ID" value="AHC16094.1"/>
    <property type="molecule type" value="Genomic_DNA"/>
</dbReference>
<feature type="transmembrane region" description="Helical" evidence="1">
    <location>
        <begin position="196"/>
        <end position="215"/>
    </location>
</feature>
<keyword evidence="3" id="KW-1185">Reference proteome</keyword>
<dbReference type="KEGG" id="slr:L21SP2_2744"/>
<evidence type="ECO:0000313" key="3">
    <source>
        <dbReference type="Proteomes" id="UP000018680"/>
    </source>
</evidence>
<dbReference type="Proteomes" id="UP000018680">
    <property type="component" value="Chromosome"/>
</dbReference>
<keyword evidence="1" id="KW-0812">Transmembrane</keyword>
<dbReference type="HOGENOM" id="CLU_581236_0_0_12"/>
<reference evidence="2 3" key="1">
    <citation type="journal article" date="2015" name="Stand. Genomic Sci.">
        <title>Complete genome sequence and description of Salinispira pacifica gen. nov., sp. nov., a novel spirochaete isolated form a hypersaline microbial mat.</title>
        <authorList>
            <person name="Ben Hania W."/>
            <person name="Joseph M."/>
            <person name="Schumann P."/>
            <person name="Bunk B."/>
            <person name="Fiebig A."/>
            <person name="Sproer C."/>
            <person name="Klenk H.P."/>
            <person name="Fardeau M.L."/>
            <person name="Spring S."/>
        </authorList>
    </citation>
    <scope>NUCLEOTIDE SEQUENCE [LARGE SCALE GENOMIC DNA]</scope>
    <source>
        <strain evidence="2 3">L21-RPul-D2</strain>
    </source>
</reference>
<proteinExistence type="predicted"/>
<dbReference type="InterPro" id="IPR026002">
    <property type="entry name" value="ATC_hydrolase-like"/>
</dbReference>
<dbReference type="Pfam" id="PF14196">
    <property type="entry name" value="ATC_hydrolase"/>
    <property type="match status" value="1"/>
</dbReference>
<accession>V5WKM7</accession>